<comment type="caution">
    <text evidence="1">The sequence shown here is derived from an EMBL/GenBank/DDBJ whole genome shotgun (WGS) entry which is preliminary data.</text>
</comment>
<dbReference type="RefSeq" id="WP_104712709.1">
    <property type="nucleotide sequence ID" value="NZ_PTRA01000001.1"/>
</dbReference>
<proteinExistence type="predicted"/>
<dbReference type="OrthoDB" id="1448726at2"/>
<dbReference type="InterPro" id="IPR049457">
    <property type="entry name" value="Emfourin"/>
</dbReference>
<protein>
    <submittedName>
        <fullName evidence="1">Uncharacterized protein</fullName>
    </submittedName>
</protein>
<name>A0A2S7IRT7_9BACT</name>
<sequence length="99" mass="11176">MKVQLQQSGGFMGALQECSLDTDQLEADEVQAIQESVTNTNWTEAESHPSAIRDGYQYHVRVEDQEQTYTAAYTDQTLPESLKPLVGVLKKYLKPKSLR</sequence>
<evidence type="ECO:0000313" key="1">
    <source>
        <dbReference type="EMBL" id="PQA60425.1"/>
    </source>
</evidence>
<reference evidence="2" key="1">
    <citation type="submission" date="2018-02" db="EMBL/GenBank/DDBJ databases">
        <title>Genome sequencing of Solimonas sp. HR-BB.</title>
        <authorList>
            <person name="Lee Y."/>
            <person name="Jeon C.O."/>
        </authorList>
    </citation>
    <scope>NUCLEOTIDE SEQUENCE [LARGE SCALE GENOMIC DNA]</scope>
    <source>
        <strain evidence="2">HR-U</strain>
    </source>
</reference>
<keyword evidence="2" id="KW-1185">Reference proteome</keyword>
<evidence type="ECO:0000313" key="2">
    <source>
        <dbReference type="Proteomes" id="UP000239590"/>
    </source>
</evidence>
<gene>
    <name evidence="1" type="ORF">C5O19_12640</name>
</gene>
<dbReference type="EMBL" id="PTRA01000001">
    <property type="protein sequence ID" value="PQA60425.1"/>
    <property type="molecule type" value="Genomic_DNA"/>
</dbReference>
<dbReference type="AlphaFoldDB" id="A0A2S7IRT7"/>
<dbReference type="Proteomes" id="UP000239590">
    <property type="component" value="Unassembled WGS sequence"/>
</dbReference>
<accession>A0A2S7IRT7</accession>
<dbReference type="Pfam" id="PF20242">
    <property type="entry name" value="Emfourin"/>
    <property type="match status" value="1"/>
</dbReference>
<organism evidence="1 2">
    <name type="scientific">Siphonobacter curvatus</name>
    <dbReference type="NCBI Taxonomy" id="2094562"/>
    <lineage>
        <taxon>Bacteria</taxon>
        <taxon>Pseudomonadati</taxon>
        <taxon>Bacteroidota</taxon>
        <taxon>Cytophagia</taxon>
        <taxon>Cytophagales</taxon>
        <taxon>Cytophagaceae</taxon>
        <taxon>Siphonobacter</taxon>
    </lineage>
</organism>